<organism evidence="1 2">
    <name type="scientific">Ilex paraguariensis</name>
    <name type="common">yerba mate</name>
    <dbReference type="NCBI Taxonomy" id="185542"/>
    <lineage>
        <taxon>Eukaryota</taxon>
        <taxon>Viridiplantae</taxon>
        <taxon>Streptophyta</taxon>
        <taxon>Embryophyta</taxon>
        <taxon>Tracheophyta</taxon>
        <taxon>Spermatophyta</taxon>
        <taxon>Magnoliopsida</taxon>
        <taxon>eudicotyledons</taxon>
        <taxon>Gunneridae</taxon>
        <taxon>Pentapetalae</taxon>
        <taxon>asterids</taxon>
        <taxon>campanulids</taxon>
        <taxon>Aquifoliales</taxon>
        <taxon>Aquifoliaceae</taxon>
        <taxon>Ilex</taxon>
    </lineage>
</organism>
<name>A0ABC8SIU5_9AQUA</name>
<comment type="caution">
    <text evidence="1">The sequence shown here is derived from an EMBL/GenBank/DDBJ whole genome shotgun (WGS) entry which is preliminary data.</text>
</comment>
<protein>
    <submittedName>
        <fullName evidence="1">Uncharacterized protein</fullName>
    </submittedName>
</protein>
<evidence type="ECO:0000313" key="2">
    <source>
        <dbReference type="Proteomes" id="UP001642360"/>
    </source>
</evidence>
<evidence type="ECO:0000313" key="1">
    <source>
        <dbReference type="EMBL" id="CAK9155760.1"/>
    </source>
</evidence>
<keyword evidence="2" id="KW-1185">Reference proteome</keyword>
<feature type="non-terminal residue" evidence="1">
    <location>
        <position position="187"/>
    </location>
</feature>
<dbReference type="EMBL" id="CAUOFW020002736">
    <property type="protein sequence ID" value="CAK9155760.1"/>
    <property type="molecule type" value="Genomic_DNA"/>
</dbReference>
<dbReference type="AlphaFoldDB" id="A0ABC8SIU5"/>
<proteinExistence type="predicted"/>
<sequence length="187" mass="19925">MASEGDEQEVVVIEGRERLDGVAARIDECQAPWGLSHVANQERRRVLFPKSFKKLLEWCPESMASEGDEQEVIVIEGRERLDGVAARIDECQAPWGLSHEANQLTYTDRDDADFGLLHAATGVKALGAERGGANALVTKEVADGCVVGRAGVAVQGQAGAALGEQESALSEQVVELNGGDHPGELAH</sequence>
<dbReference type="Proteomes" id="UP001642360">
    <property type="component" value="Unassembled WGS sequence"/>
</dbReference>
<reference evidence="1 2" key="1">
    <citation type="submission" date="2024-02" db="EMBL/GenBank/DDBJ databases">
        <authorList>
            <person name="Vignale AGUSTIN F."/>
            <person name="Sosa J E."/>
            <person name="Modenutti C."/>
        </authorList>
    </citation>
    <scope>NUCLEOTIDE SEQUENCE [LARGE SCALE GENOMIC DNA]</scope>
</reference>
<accession>A0ABC8SIU5</accession>
<gene>
    <name evidence="1" type="ORF">ILEXP_LOCUS24170</name>
</gene>